<keyword evidence="2" id="KW-1185">Reference proteome</keyword>
<accession>A0A4Y8IR81</accession>
<name>A0A4Y8IR81_9BACI</name>
<dbReference type="Pfam" id="PF09963">
    <property type="entry name" value="DUF2197"/>
    <property type="match status" value="1"/>
</dbReference>
<dbReference type="Proteomes" id="UP000297975">
    <property type="component" value="Unassembled WGS sequence"/>
</dbReference>
<sequence length="66" mass="7815">MRVKCVLCDAVNKVDSFSLLAKKLRKRRVQTYICTECSERIKEKTLERRKNDNFKLYEAPEGDPHI</sequence>
<gene>
    <name evidence="1" type="ORF">E3U55_05865</name>
</gene>
<dbReference type="InterPro" id="IPR019241">
    <property type="entry name" value="DUF2197"/>
</dbReference>
<dbReference type="OrthoDB" id="2989868at2"/>
<dbReference type="AlphaFoldDB" id="A0A4Y8IR81"/>
<dbReference type="EMBL" id="SOPW01000004">
    <property type="protein sequence ID" value="TFB23341.1"/>
    <property type="molecule type" value="Genomic_DNA"/>
</dbReference>
<evidence type="ECO:0000313" key="1">
    <source>
        <dbReference type="EMBL" id="TFB23341.1"/>
    </source>
</evidence>
<reference evidence="1 2" key="1">
    <citation type="submission" date="2019-03" db="EMBL/GenBank/DDBJ databases">
        <authorList>
            <person name="He R.-H."/>
        </authorList>
    </citation>
    <scope>NUCLEOTIDE SEQUENCE [LARGE SCALE GENOMIC DNA]</scope>
    <source>
        <strain evidence="2">SH 714</strain>
    </source>
</reference>
<organism evidence="1 2">
    <name type="scientific">Filobacillus milosensis</name>
    <dbReference type="NCBI Taxonomy" id="94137"/>
    <lineage>
        <taxon>Bacteria</taxon>
        <taxon>Bacillati</taxon>
        <taxon>Bacillota</taxon>
        <taxon>Bacilli</taxon>
        <taxon>Bacillales</taxon>
        <taxon>Bacillaceae</taxon>
        <taxon>Filobacillus</taxon>
    </lineage>
</organism>
<proteinExistence type="predicted"/>
<dbReference type="RefSeq" id="WP_134339430.1">
    <property type="nucleotide sequence ID" value="NZ_SOPW01000004.1"/>
</dbReference>
<protein>
    <submittedName>
        <fullName evidence="1">DUF2197 domain-containing protein</fullName>
    </submittedName>
</protein>
<comment type="caution">
    <text evidence="1">The sequence shown here is derived from an EMBL/GenBank/DDBJ whole genome shotgun (WGS) entry which is preliminary data.</text>
</comment>
<evidence type="ECO:0000313" key="2">
    <source>
        <dbReference type="Proteomes" id="UP000297975"/>
    </source>
</evidence>